<evidence type="ECO:0000313" key="2">
    <source>
        <dbReference type="EMBL" id="QNN79142.1"/>
    </source>
</evidence>
<dbReference type="GO" id="GO:0008757">
    <property type="term" value="F:S-adenosylmethionine-dependent methyltransferase activity"/>
    <property type="evidence" value="ECO:0007669"/>
    <property type="project" value="InterPro"/>
</dbReference>
<proteinExistence type="predicted"/>
<dbReference type="CDD" id="cd02440">
    <property type="entry name" value="AdoMet_MTases"/>
    <property type="match status" value="1"/>
</dbReference>
<evidence type="ECO:0000313" key="3">
    <source>
        <dbReference type="Proteomes" id="UP000515838"/>
    </source>
</evidence>
<dbReference type="Pfam" id="PF08241">
    <property type="entry name" value="Methyltransf_11"/>
    <property type="match status" value="1"/>
</dbReference>
<dbReference type="Gene3D" id="3.40.50.150">
    <property type="entry name" value="Vaccinia Virus protein VP39"/>
    <property type="match status" value="1"/>
</dbReference>
<accession>A0A7G9TGB7</accession>
<evidence type="ECO:0000259" key="1">
    <source>
        <dbReference type="Pfam" id="PF08241"/>
    </source>
</evidence>
<dbReference type="RefSeq" id="WP_187574328.1">
    <property type="nucleotide sequence ID" value="NZ_CP060731.1"/>
</dbReference>
<feature type="domain" description="Methyltransferase type 11" evidence="1">
    <location>
        <begin position="114"/>
        <end position="199"/>
    </location>
</feature>
<dbReference type="AlphaFoldDB" id="A0A7G9TGB7"/>
<dbReference type="GeneID" id="81470698"/>
<dbReference type="Proteomes" id="UP000515838">
    <property type="component" value="Chromosome"/>
</dbReference>
<organism evidence="2 3">
    <name type="scientific">Pseudoxanthomonas mexicana</name>
    <dbReference type="NCBI Taxonomy" id="128785"/>
    <lineage>
        <taxon>Bacteria</taxon>
        <taxon>Pseudomonadati</taxon>
        <taxon>Pseudomonadota</taxon>
        <taxon>Gammaproteobacteria</taxon>
        <taxon>Lysobacterales</taxon>
        <taxon>Lysobacteraceae</taxon>
        <taxon>Pseudoxanthomonas</taxon>
    </lineage>
</organism>
<name>A0A7G9TGB7_PSEMX</name>
<keyword evidence="2" id="KW-0489">Methyltransferase</keyword>
<protein>
    <submittedName>
        <fullName evidence="2">Class I SAM-dependent methyltransferase</fullName>
    </submittedName>
</protein>
<dbReference type="SUPFAM" id="SSF53335">
    <property type="entry name" value="S-adenosyl-L-methionine-dependent methyltransferases"/>
    <property type="match status" value="1"/>
</dbReference>
<dbReference type="GO" id="GO:0032259">
    <property type="term" value="P:methylation"/>
    <property type="evidence" value="ECO:0007669"/>
    <property type="project" value="UniProtKB-KW"/>
</dbReference>
<sequence length="283" mass="31899">MEQYSEMQLHSFAGWNDRDGDEGLKRCWLHDHDRAGQVWQDGVQQCCLCSKATVFTLAAGADPIAFDTREQILCTECRLSARVRAAFGLANRELRGRNGASAYLTEQASLAFSWAQRHLPARVHGSEFESDAKARLRLSGYLRDIGGWGDIDFQDVTKLSHADAQFDVVISMDVLEHVRDYIKAIREFARVLKPGGALVATFPFNDRPSTLIRARLSDGVIEHLMEPEFHGDPLGAGILCWYHFGWDVLDVCRDAGFKDARMVMPWSPASELRYGLWTLVAHR</sequence>
<keyword evidence="2" id="KW-0808">Transferase</keyword>
<dbReference type="InterPro" id="IPR013216">
    <property type="entry name" value="Methyltransf_11"/>
</dbReference>
<dbReference type="InterPro" id="IPR029063">
    <property type="entry name" value="SAM-dependent_MTases_sf"/>
</dbReference>
<reference evidence="2 3" key="1">
    <citation type="submission" date="2020-08" db="EMBL/GenBank/DDBJ databases">
        <title>Streptomycin Non-resistant strain, P. mexicana.</title>
        <authorList>
            <person name="Ganesh-Kumar S."/>
            <person name="Zhe T."/>
            <person name="Yu Z."/>
            <person name="Min Y."/>
        </authorList>
    </citation>
    <scope>NUCLEOTIDE SEQUENCE [LARGE SCALE GENOMIC DNA]</scope>
    <source>
        <strain evidence="2 3">GTZY2</strain>
    </source>
</reference>
<gene>
    <name evidence="2" type="ORF">IAE60_06950</name>
</gene>
<dbReference type="EMBL" id="CP060731">
    <property type="protein sequence ID" value="QNN79142.1"/>
    <property type="molecule type" value="Genomic_DNA"/>
</dbReference>